<feature type="compositionally biased region" description="Acidic residues" evidence="2">
    <location>
        <begin position="33"/>
        <end position="48"/>
    </location>
</feature>
<evidence type="ECO:0000313" key="4">
    <source>
        <dbReference type="Proteomes" id="UP000466523"/>
    </source>
</evidence>
<proteinExistence type="predicted"/>
<evidence type="ECO:0008006" key="5">
    <source>
        <dbReference type="Google" id="ProtNLM"/>
    </source>
</evidence>
<evidence type="ECO:0000313" key="3">
    <source>
        <dbReference type="EMBL" id="NDJ90584.1"/>
    </source>
</evidence>
<accession>A0A7K3LDY5</accession>
<gene>
    <name evidence="3" type="ORF">GWR20_15710</name>
</gene>
<protein>
    <recommendedName>
        <fullName evidence="5">DUF4355 domain-containing protein</fullName>
    </recommendedName>
</protein>
<keyword evidence="1" id="KW-0175">Coiled coil</keyword>
<comment type="caution">
    <text evidence="3">The sequence shown here is derived from an EMBL/GenBank/DDBJ whole genome shotgun (WGS) entry which is preliminary data.</text>
</comment>
<evidence type="ECO:0000256" key="2">
    <source>
        <dbReference type="SAM" id="MobiDB-lite"/>
    </source>
</evidence>
<dbReference type="Proteomes" id="UP000466523">
    <property type="component" value="Unassembled WGS sequence"/>
</dbReference>
<dbReference type="RefSeq" id="WP_162112701.1">
    <property type="nucleotide sequence ID" value="NZ_JAACYR010000056.1"/>
</dbReference>
<feature type="region of interest" description="Disordered" evidence="2">
    <location>
        <begin position="130"/>
        <end position="168"/>
    </location>
</feature>
<dbReference type="AlphaFoldDB" id="A0A7K3LDY5"/>
<feature type="compositionally biased region" description="Acidic residues" evidence="2">
    <location>
        <begin position="1"/>
        <end position="12"/>
    </location>
</feature>
<name>A0A7K3LDY5_9MYCO</name>
<sequence>MSDTEAATETEVADTPTTEVQPEPESAEQAPDPADDTDAAEPTADDAQEFSRSYVEKLRRESAGYRERATTAEAAVEALQRQQVERLADDAGIKPAAIWAVAELGALLGEDGSVDAELVNAAIGTARSTLGVTGRPQPPRSRNMFASGSGVPQETPKGFAEAFAPRER</sequence>
<feature type="coiled-coil region" evidence="1">
    <location>
        <begin position="55"/>
        <end position="82"/>
    </location>
</feature>
<evidence type="ECO:0000256" key="1">
    <source>
        <dbReference type="SAM" id="Coils"/>
    </source>
</evidence>
<reference evidence="3 4" key="1">
    <citation type="submission" date="2020-01" db="EMBL/GenBank/DDBJ databases">
        <authorList>
            <person name="Sanchez-Estrada R."/>
            <person name="Gonzalez-Y-Merchand J.A."/>
            <person name="Rivera-Gutierrez S."/>
        </authorList>
    </citation>
    <scope>NUCLEOTIDE SEQUENCE [LARGE SCALE GENOMIC DNA]</scope>
    <source>
        <strain evidence="3 4">CST 7247</strain>
    </source>
</reference>
<organism evidence="3 4">
    <name type="scientific">Mycolicibacter kumamotonensis</name>
    <dbReference type="NCBI Taxonomy" id="354243"/>
    <lineage>
        <taxon>Bacteria</taxon>
        <taxon>Bacillati</taxon>
        <taxon>Actinomycetota</taxon>
        <taxon>Actinomycetes</taxon>
        <taxon>Mycobacteriales</taxon>
        <taxon>Mycobacteriaceae</taxon>
        <taxon>Mycolicibacter</taxon>
    </lineage>
</organism>
<feature type="region of interest" description="Disordered" evidence="2">
    <location>
        <begin position="1"/>
        <end position="52"/>
    </location>
</feature>
<dbReference type="EMBL" id="JAACYR010000056">
    <property type="protein sequence ID" value="NDJ90584.1"/>
    <property type="molecule type" value="Genomic_DNA"/>
</dbReference>